<evidence type="ECO:0000256" key="1">
    <source>
        <dbReference type="SAM" id="SignalP"/>
    </source>
</evidence>
<dbReference type="SUPFAM" id="SSF63446">
    <property type="entry name" value="Type I dockerin domain"/>
    <property type="match status" value="1"/>
</dbReference>
<dbReference type="GO" id="GO:0004553">
    <property type="term" value="F:hydrolase activity, hydrolyzing O-glycosyl compounds"/>
    <property type="evidence" value="ECO:0007669"/>
    <property type="project" value="InterPro"/>
</dbReference>
<dbReference type="InterPro" id="IPR011047">
    <property type="entry name" value="Quinoprotein_ADH-like_sf"/>
</dbReference>
<evidence type="ECO:0000313" key="3">
    <source>
        <dbReference type="EMBL" id="OGM19967.1"/>
    </source>
</evidence>
<keyword evidence="1" id="KW-0732">Signal</keyword>
<organism evidence="3 4">
    <name type="scientific">Candidatus Woesebacteria bacterium RIFCSPHIGHO2_01_FULL_38_26b</name>
    <dbReference type="NCBI Taxonomy" id="1802491"/>
    <lineage>
        <taxon>Bacteria</taxon>
        <taxon>Candidatus Woeseibacteriota</taxon>
    </lineage>
</organism>
<protein>
    <recommendedName>
        <fullName evidence="2">Dockerin domain-containing protein</fullName>
    </recommendedName>
</protein>
<dbReference type="Proteomes" id="UP000176741">
    <property type="component" value="Unassembled WGS sequence"/>
</dbReference>
<dbReference type="SMART" id="SM00564">
    <property type="entry name" value="PQQ"/>
    <property type="match status" value="4"/>
</dbReference>
<dbReference type="InterPro" id="IPR002372">
    <property type="entry name" value="PQQ_rpt_dom"/>
</dbReference>
<dbReference type="InterPro" id="IPR018391">
    <property type="entry name" value="PQQ_b-propeller_rpt"/>
</dbReference>
<evidence type="ECO:0000259" key="2">
    <source>
        <dbReference type="PROSITE" id="PS51766"/>
    </source>
</evidence>
<gene>
    <name evidence="3" type="ORF">A2771_03140</name>
</gene>
<dbReference type="Pfam" id="PF13360">
    <property type="entry name" value="PQQ_2"/>
    <property type="match status" value="2"/>
</dbReference>
<dbReference type="EMBL" id="MGGD01000049">
    <property type="protein sequence ID" value="OGM19967.1"/>
    <property type="molecule type" value="Genomic_DNA"/>
</dbReference>
<dbReference type="CDD" id="cd14254">
    <property type="entry name" value="Dockerin_II"/>
    <property type="match status" value="1"/>
</dbReference>
<dbReference type="Pfam" id="PF00404">
    <property type="entry name" value="Dockerin_1"/>
    <property type="match status" value="1"/>
</dbReference>
<reference evidence="3 4" key="1">
    <citation type="journal article" date="2016" name="Nat. Commun.">
        <title>Thousands of microbial genomes shed light on interconnected biogeochemical processes in an aquifer system.</title>
        <authorList>
            <person name="Anantharaman K."/>
            <person name="Brown C.T."/>
            <person name="Hug L.A."/>
            <person name="Sharon I."/>
            <person name="Castelle C.J."/>
            <person name="Probst A.J."/>
            <person name="Thomas B.C."/>
            <person name="Singh A."/>
            <person name="Wilkins M.J."/>
            <person name="Karaoz U."/>
            <person name="Brodie E.L."/>
            <person name="Williams K.H."/>
            <person name="Hubbard S.S."/>
            <person name="Banfield J.F."/>
        </authorList>
    </citation>
    <scope>NUCLEOTIDE SEQUENCE [LARGE SCALE GENOMIC DNA]</scope>
</reference>
<name>A0A1F7XY15_9BACT</name>
<evidence type="ECO:0000313" key="4">
    <source>
        <dbReference type="Proteomes" id="UP000176741"/>
    </source>
</evidence>
<dbReference type="InterPro" id="IPR016134">
    <property type="entry name" value="Dockerin_dom"/>
</dbReference>
<accession>A0A1F7XY15</accession>
<dbReference type="SUPFAM" id="SSF50998">
    <property type="entry name" value="Quinoprotein alcohol dehydrogenase-like"/>
    <property type="match status" value="1"/>
</dbReference>
<dbReference type="PANTHER" id="PTHR34512:SF30">
    <property type="entry name" value="OUTER MEMBRANE PROTEIN ASSEMBLY FACTOR BAMB"/>
    <property type="match status" value="1"/>
</dbReference>
<feature type="domain" description="Dockerin" evidence="2">
    <location>
        <begin position="942"/>
        <end position="998"/>
    </location>
</feature>
<dbReference type="InterPro" id="IPR036439">
    <property type="entry name" value="Dockerin_dom_sf"/>
</dbReference>
<dbReference type="PROSITE" id="PS51766">
    <property type="entry name" value="DOCKERIN"/>
    <property type="match status" value="1"/>
</dbReference>
<comment type="caution">
    <text evidence="3">The sequence shown here is derived from an EMBL/GenBank/DDBJ whole genome shotgun (WGS) entry which is preliminary data.</text>
</comment>
<feature type="chain" id="PRO_5009533768" description="Dockerin domain-containing protein" evidence="1">
    <location>
        <begin position="26"/>
        <end position="998"/>
    </location>
</feature>
<dbReference type="PANTHER" id="PTHR34512">
    <property type="entry name" value="CELL SURFACE PROTEIN"/>
    <property type="match status" value="1"/>
</dbReference>
<dbReference type="InterPro" id="IPR002105">
    <property type="entry name" value="Dockerin_1_rpt"/>
</dbReference>
<dbReference type="Gene3D" id="2.130.10.10">
    <property type="entry name" value="YVTN repeat-like/Quinoprotein amine dehydrogenase"/>
    <property type="match status" value="1"/>
</dbReference>
<sequence length="998" mass="109495">MKKIIILSFIFYTCALLLFHSGARAQTSTDWYMAGANPQRTNWVGGSTNEIPGDLKPVWYRPIDPYIDNKVQVITSGGKIFVASSKGLYAFDAGNGNQLWVYGTELPLGNSPTYNNGILYVGGFDHKIHAVNATNGQLKSGWNFVNADAGFDTNPLVVNDSFTNNQPVVFAGNRDGYMYALDGNTGTLKWKYKTAGPIHFSAAYKNGVIYFASNDSYAYALNAGSGSLVWKSEKFPGVGFDSYWPVIYTDKYPSSPTYNKDFVILAGSLKAGRWLCAGWTSYNPYGCQIHSANMEMFDGKPSCTDSGNQPYLWASGTPSLKCDSIYNYYNNNSAKWGNQKPWWRVTFILDRNSGVEQTPYAPFNPAGMDGDGEGYKQPPIVGGDGVLYQRVGFTAGGNGGCGGWIVGWKFGTPYISHVSTESAACDEPAAFTGGGNLIYYGEGSFNHEGFGTIDITRPLSGDWKWTGISWVPGATTKYTSLTLTGGKFGSTSGAYAYMDGFLNYSPIPYNGKLYVINGNVLFALNANGTANAPLATAQIPAGQSPASIPVTKAQLQERLYDEIQKMLSAGHLRPGFHSSGLISQWMDGAYNAPIPGDNLTQYFKNPADTVVTLISVLEYITAHPENTSLQTLITPIKNYIQTNYGPGAPYSFTTYASIGWRNGARRESYDDLPEFASQLADDYDPNFSVANKPREWIWTNLNLKIGCSTGRPFDGGFPPESIYAGWKYAQTFPGTASTLFNTLKVKLCTPGVGNDMTDANLTKYPYILNQYIAGYRGYVELDKLANNLSNISQSSKYSEYNRLLNLRFSSFSKDPNWTADEFEFNSTMNAARNFMYLTPELSDLMRTNILSKVQATVDQYQVLTPNWFVSKFSHSGPEAYAQPLYDYPALFQARAWILKQPFSELIKFLDIPAFDRGDLFYIQNVLAALSATGDGTPVSITPTPLVGDINGDKVVNALDYTLLSNAFGTNNSSADLNKDGIVNILDYTLLSNNFGKTG</sequence>
<dbReference type="Gene3D" id="1.10.1330.10">
    <property type="entry name" value="Dockerin domain"/>
    <property type="match status" value="1"/>
</dbReference>
<feature type="signal peptide" evidence="1">
    <location>
        <begin position="1"/>
        <end position="25"/>
    </location>
</feature>
<proteinExistence type="predicted"/>
<dbReference type="AlphaFoldDB" id="A0A1F7XY15"/>
<dbReference type="InterPro" id="IPR015943">
    <property type="entry name" value="WD40/YVTN_repeat-like_dom_sf"/>
</dbReference>
<dbReference type="GO" id="GO:0000272">
    <property type="term" value="P:polysaccharide catabolic process"/>
    <property type="evidence" value="ECO:0007669"/>
    <property type="project" value="InterPro"/>
</dbReference>